<gene>
    <name evidence="4" type="primary">wcaJ_4</name>
    <name evidence="4" type="ORF">ERS852480_03237</name>
</gene>
<accession>A0A174MSY3</accession>
<dbReference type="AlphaFoldDB" id="A0A174MSY3"/>
<evidence type="ECO:0000259" key="3">
    <source>
        <dbReference type="Pfam" id="PF02397"/>
    </source>
</evidence>
<evidence type="ECO:0000256" key="2">
    <source>
        <dbReference type="SAM" id="Phobius"/>
    </source>
</evidence>
<evidence type="ECO:0000256" key="1">
    <source>
        <dbReference type="ARBA" id="ARBA00006464"/>
    </source>
</evidence>
<evidence type="ECO:0000313" key="4">
    <source>
        <dbReference type="EMBL" id="CUP39534.1"/>
    </source>
</evidence>
<reference evidence="4 5" key="1">
    <citation type="submission" date="2015-09" db="EMBL/GenBank/DDBJ databases">
        <authorList>
            <consortium name="Pathogen Informatics"/>
        </authorList>
    </citation>
    <scope>NUCLEOTIDE SEQUENCE [LARGE SCALE GENOMIC DNA]</scope>
    <source>
        <strain evidence="4 5">2789STDY5834865</strain>
    </source>
</reference>
<dbReference type="PANTHER" id="PTHR30576">
    <property type="entry name" value="COLANIC BIOSYNTHESIS UDP-GLUCOSE LIPID CARRIER TRANSFERASE"/>
    <property type="match status" value="1"/>
</dbReference>
<evidence type="ECO:0000313" key="5">
    <source>
        <dbReference type="Proteomes" id="UP000095512"/>
    </source>
</evidence>
<keyword evidence="2" id="KW-1133">Transmembrane helix</keyword>
<dbReference type="RefSeq" id="WP_057572243.1">
    <property type="nucleotide sequence ID" value="NZ_CATYWZ010000015.1"/>
</dbReference>
<protein>
    <submittedName>
        <fullName evidence="4">Capsular polysaccharide biosynthsis protein</fullName>
    </submittedName>
</protein>
<keyword evidence="2" id="KW-0812">Transmembrane</keyword>
<sequence>MYERCFKRIIDIMLSVLGLPVFGLIYIVVAPMIILDDGLPVFYNALRIGKNGKLFRMYKFRTMKKNAPDIRLADGSTYNGVDDPRVTRVGRFLRSTSIDEIPQILNMLKGEMSLIGPRPDPPDWLERYPPEVRIFLQVRPGLTGYSQAFFRNSVDGNEKMKNDAYYAKHCTFLMDLKIFLKSIVVVLGHENTYKDMSRNQMDETEKEKLKILEKI</sequence>
<dbReference type="Proteomes" id="UP000095512">
    <property type="component" value="Unassembled WGS sequence"/>
</dbReference>
<dbReference type="Pfam" id="PF02397">
    <property type="entry name" value="Bac_transf"/>
    <property type="match status" value="1"/>
</dbReference>
<name>A0A174MSY3_9FIRM</name>
<dbReference type="GO" id="GO:0016780">
    <property type="term" value="F:phosphotransferase activity, for other substituted phosphate groups"/>
    <property type="evidence" value="ECO:0007669"/>
    <property type="project" value="TreeGrafter"/>
</dbReference>
<comment type="similarity">
    <text evidence="1">Belongs to the bacterial sugar transferase family.</text>
</comment>
<dbReference type="EMBL" id="CZAB01000032">
    <property type="protein sequence ID" value="CUP39534.1"/>
    <property type="molecule type" value="Genomic_DNA"/>
</dbReference>
<feature type="transmembrane region" description="Helical" evidence="2">
    <location>
        <begin position="12"/>
        <end position="34"/>
    </location>
</feature>
<keyword evidence="2" id="KW-0472">Membrane</keyword>
<dbReference type="PANTHER" id="PTHR30576:SF0">
    <property type="entry name" value="UNDECAPRENYL-PHOSPHATE N-ACETYLGALACTOSAMINYL 1-PHOSPHATE TRANSFERASE-RELATED"/>
    <property type="match status" value="1"/>
</dbReference>
<proteinExistence type="inferred from homology"/>
<feature type="domain" description="Bacterial sugar transferase" evidence="3">
    <location>
        <begin position="7"/>
        <end position="187"/>
    </location>
</feature>
<dbReference type="InterPro" id="IPR003362">
    <property type="entry name" value="Bact_transf"/>
</dbReference>
<organism evidence="4 5">
    <name type="scientific">Enterocloster clostridioformis</name>
    <dbReference type="NCBI Taxonomy" id="1531"/>
    <lineage>
        <taxon>Bacteria</taxon>
        <taxon>Bacillati</taxon>
        <taxon>Bacillota</taxon>
        <taxon>Clostridia</taxon>
        <taxon>Lachnospirales</taxon>
        <taxon>Lachnospiraceae</taxon>
        <taxon>Enterocloster</taxon>
    </lineage>
</organism>